<keyword evidence="7 12" id="KW-0547">Nucleotide-binding</keyword>
<evidence type="ECO:0000256" key="2">
    <source>
        <dbReference type="ARBA" id="ARBA00005594"/>
    </source>
</evidence>
<keyword evidence="8 12" id="KW-0862">Zinc</keyword>
<dbReference type="EMBL" id="AMFJ01000079">
    <property type="protein sequence ID" value="EKE29894.1"/>
    <property type="molecule type" value="Genomic_DNA"/>
</dbReference>
<dbReference type="SUPFAM" id="SSF47323">
    <property type="entry name" value="Anticodon-binding domain of a subclass of class I aminoacyl-tRNA synthetases"/>
    <property type="match status" value="1"/>
</dbReference>
<keyword evidence="5 12" id="KW-0436">Ligase</keyword>
<evidence type="ECO:0000256" key="7">
    <source>
        <dbReference type="ARBA" id="ARBA00022741"/>
    </source>
</evidence>
<comment type="subunit">
    <text evidence="3 12">Monomer.</text>
</comment>
<dbReference type="GO" id="GO:0005829">
    <property type="term" value="C:cytosol"/>
    <property type="evidence" value="ECO:0007669"/>
    <property type="project" value="TreeGrafter"/>
</dbReference>
<evidence type="ECO:0000256" key="4">
    <source>
        <dbReference type="ARBA" id="ARBA00022490"/>
    </source>
</evidence>
<comment type="similarity">
    <text evidence="2 12">Belongs to the class-I aminoacyl-tRNA synthetase family.</text>
</comment>
<dbReference type="HAMAP" id="MF_00041">
    <property type="entry name" value="Cys_tRNA_synth"/>
    <property type="match status" value="1"/>
</dbReference>
<dbReference type="Gene3D" id="3.40.50.620">
    <property type="entry name" value="HUPs"/>
    <property type="match status" value="1"/>
</dbReference>
<keyword evidence="11 12" id="KW-0030">Aminoacyl-tRNA synthetase</keyword>
<evidence type="ECO:0000256" key="1">
    <source>
        <dbReference type="ARBA" id="ARBA00004496"/>
    </source>
</evidence>
<feature type="binding site" evidence="12">
    <location>
        <position position="245"/>
    </location>
    <ligand>
        <name>Zn(2+)</name>
        <dbReference type="ChEBI" id="CHEBI:29105"/>
    </ligand>
</feature>
<organism evidence="14">
    <name type="scientific">uncultured bacterium</name>
    <name type="common">gcode 4</name>
    <dbReference type="NCBI Taxonomy" id="1234023"/>
    <lineage>
        <taxon>Bacteria</taxon>
        <taxon>environmental samples</taxon>
    </lineage>
</organism>
<protein>
    <recommendedName>
        <fullName evidence="12">Cysteine--tRNA ligase</fullName>
        <ecNumber evidence="12">6.1.1.16</ecNumber>
    </recommendedName>
    <alternativeName>
        <fullName evidence="12">Cysteinyl-tRNA synthetase</fullName>
        <shortName evidence="12">CysRS</shortName>
    </alternativeName>
</protein>
<keyword evidence="9 12" id="KW-0067">ATP-binding</keyword>
<comment type="catalytic activity">
    <reaction evidence="12">
        <text>tRNA(Cys) + L-cysteine + ATP = L-cysteinyl-tRNA(Cys) + AMP + diphosphate</text>
        <dbReference type="Rhea" id="RHEA:17773"/>
        <dbReference type="Rhea" id="RHEA-COMP:9661"/>
        <dbReference type="Rhea" id="RHEA-COMP:9679"/>
        <dbReference type="ChEBI" id="CHEBI:30616"/>
        <dbReference type="ChEBI" id="CHEBI:33019"/>
        <dbReference type="ChEBI" id="CHEBI:35235"/>
        <dbReference type="ChEBI" id="CHEBI:78442"/>
        <dbReference type="ChEBI" id="CHEBI:78517"/>
        <dbReference type="ChEBI" id="CHEBI:456215"/>
        <dbReference type="EC" id="6.1.1.16"/>
    </reaction>
</comment>
<evidence type="ECO:0000256" key="12">
    <source>
        <dbReference type="HAMAP-Rule" id="MF_00041"/>
    </source>
</evidence>
<evidence type="ECO:0000259" key="13">
    <source>
        <dbReference type="SMART" id="SM00840"/>
    </source>
</evidence>
<evidence type="ECO:0000256" key="6">
    <source>
        <dbReference type="ARBA" id="ARBA00022723"/>
    </source>
</evidence>
<dbReference type="InterPro" id="IPR032678">
    <property type="entry name" value="tRNA-synt_1_cat_dom"/>
</dbReference>
<dbReference type="InterPro" id="IPR009080">
    <property type="entry name" value="tRNAsynth_Ia_anticodon-bd"/>
</dbReference>
<evidence type="ECO:0000256" key="10">
    <source>
        <dbReference type="ARBA" id="ARBA00022917"/>
    </source>
</evidence>
<keyword evidence="6 12" id="KW-0479">Metal-binding</keyword>
<name>K2GHG4_9BACT</name>
<accession>K2GHG4</accession>
<dbReference type="InterPro" id="IPR015273">
    <property type="entry name" value="Cys-tRNA-synt_Ia_DALR"/>
</dbReference>
<dbReference type="EC" id="6.1.1.16" evidence="12"/>
<feature type="short sequence motif" description="'KMSKS' region" evidence="12">
    <location>
        <begin position="277"/>
        <end position="281"/>
    </location>
</feature>
<proteinExistence type="inferred from homology"/>
<feature type="domain" description="Cysteinyl-tRNA synthetase class Ia DALR" evidence="13">
    <location>
        <begin position="369"/>
        <end position="428"/>
    </location>
</feature>
<dbReference type="InterPro" id="IPR015803">
    <property type="entry name" value="Cys-tRNA-ligase"/>
</dbReference>
<evidence type="ECO:0000256" key="8">
    <source>
        <dbReference type="ARBA" id="ARBA00022833"/>
    </source>
</evidence>
<dbReference type="SMART" id="SM00840">
    <property type="entry name" value="DALR_2"/>
    <property type="match status" value="1"/>
</dbReference>
<keyword evidence="10 12" id="KW-0648">Protein biosynthesis</keyword>
<keyword evidence="4 12" id="KW-0963">Cytoplasm</keyword>
<dbReference type="Pfam" id="PF01406">
    <property type="entry name" value="tRNA-synt_1e"/>
    <property type="match status" value="1"/>
</dbReference>
<dbReference type="GO" id="GO:0005524">
    <property type="term" value="F:ATP binding"/>
    <property type="evidence" value="ECO:0007669"/>
    <property type="project" value="UniProtKB-UniRule"/>
</dbReference>
<dbReference type="PANTHER" id="PTHR10890">
    <property type="entry name" value="CYSTEINYL-TRNA SYNTHETASE"/>
    <property type="match status" value="1"/>
</dbReference>
<gene>
    <name evidence="12" type="primary">cysS</name>
    <name evidence="14" type="ORF">ACD_2C00079G0011</name>
</gene>
<comment type="caution">
    <text evidence="14">The sequence shown here is derived from an EMBL/GenBank/DDBJ whole genome shotgun (WGS) entry which is preliminary data.</text>
</comment>
<feature type="binding site" evidence="12">
    <location>
        <position position="280"/>
    </location>
    <ligand>
        <name>ATP</name>
        <dbReference type="ChEBI" id="CHEBI:30616"/>
    </ligand>
</feature>
<sequence length="485" mass="58789">MQLTNSLTRKKEIFKPLKEEKVKVYYCWPTPYNYSHIGNLRTYLFSDLAVKTLSFLWYKIETTMNLTDIDDKTIRDSIKSWENLRDFTQRYIDFFYDDLSKLNIIKADNISRISDLIDVMAEIINWLLAKWYAYMAEDWSIYYSISKFKKYWELAHLDFKGMKTSVRIDNDEYEKEEAADFVLWKAYDEKKDWPNKWEAAFDVNWEQKIIWWRPGWHIECSACNLKFFWPQIDIHIWAIDLLFPHHQNEVAQSEAYTGKQFSKYWMHAWHLLVDNKKMSKSKWNFYTLRDVEEKMAWIMSNDEIYRWFRLMNLQARYDDSFNFTFDKLKQAANTLKTFDETFKRIRNYTPADWKVKKEVSENIQFYIQEYISKLEDDFNTPEALATVFEFIKYVNTFIDAEVFNEKEINAIVDVFKTFNQVLSIMDFSILEKTLDIPQDIVDLIEKRNQAKLSKDYALSDEIRKEVEAKWYKIVDDKNWSRAEKA</sequence>
<evidence type="ECO:0000256" key="11">
    <source>
        <dbReference type="ARBA" id="ARBA00023146"/>
    </source>
</evidence>
<dbReference type="GO" id="GO:0004817">
    <property type="term" value="F:cysteine-tRNA ligase activity"/>
    <property type="evidence" value="ECO:0007669"/>
    <property type="project" value="UniProtKB-UniRule"/>
</dbReference>
<dbReference type="InterPro" id="IPR014729">
    <property type="entry name" value="Rossmann-like_a/b/a_fold"/>
</dbReference>
<dbReference type="Gene3D" id="1.20.120.1910">
    <property type="entry name" value="Cysteine-tRNA ligase, C-terminal anti-codon recognition domain"/>
    <property type="match status" value="1"/>
</dbReference>
<dbReference type="InterPro" id="IPR024909">
    <property type="entry name" value="Cys-tRNA/MSH_ligase"/>
</dbReference>
<dbReference type="AlphaFoldDB" id="K2GHG4"/>
<dbReference type="GO" id="GO:0008270">
    <property type="term" value="F:zinc ion binding"/>
    <property type="evidence" value="ECO:0007669"/>
    <property type="project" value="UniProtKB-UniRule"/>
</dbReference>
<dbReference type="Pfam" id="PF09190">
    <property type="entry name" value="DALR_2"/>
    <property type="match status" value="1"/>
</dbReference>
<evidence type="ECO:0000256" key="9">
    <source>
        <dbReference type="ARBA" id="ARBA00022840"/>
    </source>
</evidence>
<feature type="binding site" evidence="12">
    <location>
        <position position="220"/>
    </location>
    <ligand>
        <name>Zn(2+)</name>
        <dbReference type="ChEBI" id="CHEBI:29105"/>
    </ligand>
</feature>
<reference evidence="14" key="1">
    <citation type="journal article" date="2012" name="Science">
        <title>Fermentation, hydrogen, and sulfur metabolism in multiple uncultivated bacterial phyla.</title>
        <authorList>
            <person name="Wrighton K.C."/>
            <person name="Thomas B.C."/>
            <person name="Sharon I."/>
            <person name="Miller C.S."/>
            <person name="Castelle C.J."/>
            <person name="VerBerkmoes N.C."/>
            <person name="Wilkins M.J."/>
            <person name="Hettich R.L."/>
            <person name="Lipton M.S."/>
            <person name="Williams K.H."/>
            <person name="Long P.E."/>
            <person name="Banfield J.F."/>
        </authorList>
    </citation>
    <scope>NUCLEOTIDE SEQUENCE [LARGE SCALE GENOMIC DNA]</scope>
</reference>
<comment type="subcellular location">
    <subcellularLocation>
        <location evidence="1 12">Cytoplasm</location>
    </subcellularLocation>
</comment>
<dbReference type="PRINTS" id="PR00983">
    <property type="entry name" value="TRNASYNTHCYS"/>
</dbReference>
<feature type="short sequence motif" description="'HIGH' region" evidence="12">
    <location>
        <begin position="29"/>
        <end position="39"/>
    </location>
</feature>
<dbReference type="PANTHER" id="PTHR10890:SF3">
    <property type="entry name" value="CYSTEINE--TRNA LIGASE, CYTOPLASMIC"/>
    <property type="match status" value="1"/>
</dbReference>
<feature type="binding site" evidence="12">
    <location>
        <position position="249"/>
    </location>
    <ligand>
        <name>Zn(2+)</name>
        <dbReference type="ChEBI" id="CHEBI:29105"/>
    </ligand>
</feature>
<dbReference type="GO" id="GO:0006423">
    <property type="term" value="P:cysteinyl-tRNA aminoacylation"/>
    <property type="evidence" value="ECO:0007669"/>
    <property type="project" value="UniProtKB-UniRule"/>
</dbReference>
<feature type="binding site" evidence="12">
    <location>
        <position position="27"/>
    </location>
    <ligand>
        <name>Zn(2+)</name>
        <dbReference type="ChEBI" id="CHEBI:29105"/>
    </ligand>
</feature>
<evidence type="ECO:0000256" key="5">
    <source>
        <dbReference type="ARBA" id="ARBA00022598"/>
    </source>
</evidence>
<dbReference type="NCBIfam" id="TIGR00435">
    <property type="entry name" value="cysS"/>
    <property type="match status" value="1"/>
</dbReference>
<evidence type="ECO:0000256" key="3">
    <source>
        <dbReference type="ARBA" id="ARBA00011245"/>
    </source>
</evidence>
<comment type="cofactor">
    <cofactor evidence="12">
        <name>Zn(2+)</name>
        <dbReference type="ChEBI" id="CHEBI:29105"/>
    </cofactor>
    <text evidence="12">Binds 1 zinc ion per subunit.</text>
</comment>
<dbReference type="SUPFAM" id="SSF52374">
    <property type="entry name" value="Nucleotidylyl transferase"/>
    <property type="match status" value="1"/>
</dbReference>
<evidence type="ECO:0000313" key="14">
    <source>
        <dbReference type="EMBL" id="EKE29894.1"/>
    </source>
</evidence>